<keyword evidence="20" id="KW-1185">Reference proteome</keyword>
<dbReference type="PIRSF" id="PIRSF038074">
    <property type="entry name" value="Peroxisome_assembly_p12"/>
    <property type="match status" value="1"/>
</dbReference>
<comment type="caution">
    <text evidence="19">The sequence shown here is derived from an EMBL/GenBank/DDBJ whole genome shotgun (WGS) entry which is preliminary data.</text>
</comment>
<feature type="transmembrane region" description="Helical" evidence="17">
    <location>
        <begin position="257"/>
        <end position="280"/>
    </location>
</feature>
<evidence type="ECO:0000256" key="14">
    <source>
        <dbReference type="ARBA" id="ARBA00029692"/>
    </source>
</evidence>
<keyword evidence="7" id="KW-0479">Metal-binding</keyword>
<dbReference type="GO" id="GO:0006513">
    <property type="term" value="P:protein monoubiquitination"/>
    <property type="evidence" value="ECO:0007669"/>
    <property type="project" value="TreeGrafter"/>
</dbReference>
<protein>
    <recommendedName>
        <fullName evidence="4">Peroxisome assembly protein 12</fullName>
    </recommendedName>
    <alternativeName>
        <fullName evidence="14">Peroxin-12</fullName>
    </alternativeName>
</protein>
<dbReference type="AlphaFoldDB" id="A0AAN9U009"/>
<keyword evidence="10" id="KW-0653">Protein transport</keyword>
<dbReference type="GO" id="GO:0016874">
    <property type="term" value="F:ligase activity"/>
    <property type="evidence" value="ECO:0007669"/>
    <property type="project" value="UniProtKB-KW"/>
</dbReference>
<keyword evidence="11 17" id="KW-1133">Transmembrane helix</keyword>
<evidence type="ECO:0000256" key="1">
    <source>
        <dbReference type="ARBA" id="ARBA00004585"/>
    </source>
</evidence>
<sequence length="438" mass="49037">MEFITALRGTTFDDQKPSLFELLSEQQLSSLLPPTLRYLLVHATHRSPRYLLPVLNSFDELYALLLLVVERHYLLTRGGSFTENFYGLKREKALAAELPRASARSPAIVRDTLRLTGRADLWRNLAVLVGIPYLKRKLDEGYEVNAPRALLGTAYTTLPPGATWKDKMLHYYRWFLRNIYPSVNAAYYFALLAFNLAYLFDNSKYHNPFMWLIGTRIRRMNAADYAAIDALGQKQEGKGAAPGSASLFSPRNMGSKVLSSLSVLLPTSIFALKFLEWWYASDFAKQLSRRAAESIDLPPPTVSGMPDSITGSVPKQKPVDSKNADVDDDDEEEDEDEKTLAEGAPIAKPSLLPIYTVRAPRNSGLCPICRDDITTPTACQTGVVYCYACIHKWVSGDHPRQEAFMVDKKGKWESGKSRCAVSGRRVLGGTEGLRRIMV</sequence>
<feature type="domain" description="Pex N-terminal" evidence="18">
    <location>
        <begin position="26"/>
        <end position="281"/>
    </location>
</feature>
<dbReference type="PANTHER" id="PTHR12888">
    <property type="entry name" value="PEROXISOME ASSEMBLY PROTEIN 12 PEROXIN-12"/>
    <property type="match status" value="1"/>
</dbReference>
<evidence type="ECO:0000256" key="11">
    <source>
        <dbReference type="ARBA" id="ARBA00022989"/>
    </source>
</evidence>
<evidence type="ECO:0000313" key="19">
    <source>
        <dbReference type="EMBL" id="KAK7734980.1"/>
    </source>
</evidence>
<dbReference type="GO" id="GO:0005778">
    <property type="term" value="C:peroxisomal membrane"/>
    <property type="evidence" value="ECO:0007669"/>
    <property type="project" value="UniProtKB-SubCell"/>
</dbReference>
<evidence type="ECO:0000256" key="5">
    <source>
        <dbReference type="ARBA" id="ARBA00022448"/>
    </source>
</evidence>
<keyword evidence="5" id="KW-0813">Transport</keyword>
<accession>A0AAN9U009</accession>
<evidence type="ECO:0000256" key="4">
    <source>
        <dbReference type="ARBA" id="ARBA00018980"/>
    </source>
</evidence>
<evidence type="ECO:0000256" key="15">
    <source>
        <dbReference type="ARBA" id="ARBA00034505"/>
    </source>
</evidence>
<name>A0AAN9U009_9PEZI</name>
<evidence type="ECO:0000256" key="8">
    <source>
        <dbReference type="ARBA" id="ARBA00022771"/>
    </source>
</evidence>
<keyword evidence="8" id="KW-0863">Zinc-finger</keyword>
<comment type="similarity">
    <text evidence="3">Belongs to the pex2/pex10/pex12 family.</text>
</comment>
<keyword evidence="13" id="KW-0576">Peroxisome</keyword>
<dbReference type="InterPro" id="IPR017375">
    <property type="entry name" value="PEX12"/>
</dbReference>
<evidence type="ECO:0000259" key="18">
    <source>
        <dbReference type="Pfam" id="PF04757"/>
    </source>
</evidence>
<keyword evidence="6 17" id="KW-0812">Transmembrane</keyword>
<evidence type="ECO:0000256" key="13">
    <source>
        <dbReference type="ARBA" id="ARBA00023140"/>
    </source>
</evidence>
<evidence type="ECO:0000256" key="2">
    <source>
        <dbReference type="ARBA" id="ARBA00004906"/>
    </source>
</evidence>
<feature type="compositionally biased region" description="Acidic residues" evidence="16">
    <location>
        <begin position="326"/>
        <end position="337"/>
    </location>
</feature>
<dbReference type="Proteomes" id="UP001320245">
    <property type="component" value="Unassembled WGS sequence"/>
</dbReference>
<proteinExistence type="inferred from homology"/>
<dbReference type="Pfam" id="PF04757">
    <property type="entry name" value="Pex2_Pex12"/>
    <property type="match status" value="1"/>
</dbReference>
<dbReference type="InterPro" id="IPR013083">
    <property type="entry name" value="Znf_RING/FYVE/PHD"/>
</dbReference>
<evidence type="ECO:0000256" key="6">
    <source>
        <dbReference type="ARBA" id="ARBA00022692"/>
    </source>
</evidence>
<dbReference type="GO" id="GO:0008270">
    <property type="term" value="F:zinc ion binding"/>
    <property type="evidence" value="ECO:0007669"/>
    <property type="project" value="UniProtKB-KW"/>
</dbReference>
<evidence type="ECO:0000256" key="7">
    <source>
        <dbReference type="ARBA" id="ARBA00022723"/>
    </source>
</evidence>
<gene>
    <name evidence="19" type="primary">PEX12</name>
    <name evidence="19" type="ORF">SLS53_007757</name>
</gene>
<evidence type="ECO:0000256" key="3">
    <source>
        <dbReference type="ARBA" id="ARBA00008704"/>
    </source>
</evidence>
<comment type="subcellular location">
    <subcellularLocation>
        <location evidence="1">Peroxisome membrane</location>
        <topology evidence="1">Multi-pass membrane protein</topology>
    </subcellularLocation>
</comment>
<dbReference type="SUPFAM" id="SSF57850">
    <property type="entry name" value="RING/U-box"/>
    <property type="match status" value="1"/>
</dbReference>
<dbReference type="PANTHER" id="PTHR12888:SF0">
    <property type="entry name" value="PEROXISOME ASSEMBLY PROTEIN 12"/>
    <property type="match status" value="1"/>
</dbReference>
<feature type="transmembrane region" description="Helical" evidence="17">
    <location>
        <begin position="179"/>
        <end position="200"/>
    </location>
</feature>
<reference evidence="19 20" key="1">
    <citation type="journal article" date="2023" name="PLoS ONE">
        <title>Cytospora paraplurivora sp. nov. isolated from orchards with fruit tree decline syndrome in Ontario, Canada.</title>
        <authorList>
            <person name="Ilyukhin E."/>
            <person name="Nguyen H.D.T."/>
            <person name="Castle A.J."/>
            <person name="Ellouze W."/>
        </authorList>
    </citation>
    <scope>NUCLEOTIDE SEQUENCE [LARGE SCALE GENOMIC DNA]</scope>
    <source>
        <strain evidence="19 20">FDS-564</strain>
    </source>
</reference>
<dbReference type="Gene3D" id="3.30.40.10">
    <property type="entry name" value="Zinc/RING finger domain, C3HC4 (zinc finger)"/>
    <property type="match status" value="1"/>
</dbReference>
<evidence type="ECO:0000256" key="17">
    <source>
        <dbReference type="SAM" id="Phobius"/>
    </source>
</evidence>
<comment type="pathway">
    <text evidence="2">Protein modification; protein ubiquitination.</text>
</comment>
<keyword evidence="9" id="KW-0862">Zinc</keyword>
<evidence type="ECO:0000313" key="20">
    <source>
        <dbReference type="Proteomes" id="UP001320245"/>
    </source>
</evidence>
<dbReference type="EMBL" id="JAJSPL020000041">
    <property type="protein sequence ID" value="KAK7734980.1"/>
    <property type="molecule type" value="Genomic_DNA"/>
</dbReference>
<dbReference type="GO" id="GO:0016562">
    <property type="term" value="P:protein import into peroxisome matrix, receptor recycling"/>
    <property type="evidence" value="ECO:0007669"/>
    <property type="project" value="UniProtKB-ARBA"/>
</dbReference>
<dbReference type="InterPro" id="IPR006845">
    <property type="entry name" value="Pex_N"/>
</dbReference>
<comment type="subunit">
    <text evidence="15">Component of the PEX2-PEX10-PEX12 retrotranslocation channel, composed of PEX2, PEX10 and PEX12.</text>
</comment>
<dbReference type="GO" id="GO:0004842">
    <property type="term" value="F:ubiquitin-protein transferase activity"/>
    <property type="evidence" value="ECO:0007669"/>
    <property type="project" value="TreeGrafter"/>
</dbReference>
<evidence type="ECO:0000256" key="12">
    <source>
        <dbReference type="ARBA" id="ARBA00023136"/>
    </source>
</evidence>
<feature type="region of interest" description="Disordered" evidence="16">
    <location>
        <begin position="295"/>
        <end position="340"/>
    </location>
</feature>
<evidence type="ECO:0000256" key="16">
    <source>
        <dbReference type="SAM" id="MobiDB-lite"/>
    </source>
</evidence>
<organism evidence="19 20">
    <name type="scientific">Cytospora paraplurivora</name>
    <dbReference type="NCBI Taxonomy" id="2898453"/>
    <lineage>
        <taxon>Eukaryota</taxon>
        <taxon>Fungi</taxon>
        <taxon>Dikarya</taxon>
        <taxon>Ascomycota</taxon>
        <taxon>Pezizomycotina</taxon>
        <taxon>Sordariomycetes</taxon>
        <taxon>Sordariomycetidae</taxon>
        <taxon>Diaporthales</taxon>
        <taxon>Cytosporaceae</taxon>
        <taxon>Cytospora</taxon>
    </lineage>
</organism>
<keyword evidence="12 17" id="KW-0472">Membrane</keyword>
<evidence type="ECO:0000256" key="10">
    <source>
        <dbReference type="ARBA" id="ARBA00022927"/>
    </source>
</evidence>
<keyword evidence="19" id="KW-0436">Ligase</keyword>
<evidence type="ECO:0000256" key="9">
    <source>
        <dbReference type="ARBA" id="ARBA00022833"/>
    </source>
</evidence>
<dbReference type="GO" id="GO:1990429">
    <property type="term" value="C:peroxisomal importomer complex"/>
    <property type="evidence" value="ECO:0007669"/>
    <property type="project" value="TreeGrafter"/>
</dbReference>